<gene>
    <name evidence="1" type="ORF">VNO78_31586</name>
</gene>
<proteinExistence type="predicted"/>
<comment type="caution">
    <text evidence="1">The sequence shown here is derived from an EMBL/GenBank/DDBJ whole genome shotgun (WGS) entry which is preliminary data.</text>
</comment>
<accession>A0AAN9RYI1</accession>
<dbReference type="Proteomes" id="UP001386955">
    <property type="component" value="Unassembled WGS sequence"/>
</dbReference>
<keyword evidence="2" id="KW-1185">Reference proteome</keyword>
<reference evidence="1 2" key="1">
    <citation type="submission" date="2024-01" db="EMBL/GenBank/DDBJ databases">
        <title>The genomes of 5 underutilized Papilionoideae crops provide insights into root nodulation and disease resistanc.</title>
        <authorList>
            <person name="Jiang F."/>
        </authorList>
    </citation>
    <scope>NUCLEOTIDE SEQUENCE [LARGE SCALE GENOMIC DNA]</scope>
    <source>
        <strain evidence="1">DUOXIRENSHENG_FW03</strain>
        <tissue evidence="1">Leaves</tissue>
    </source>
</reference>
<organism evidence="1 2">
    <name type="scientific">Psophocarpus tetragonolobus</name>
    <name type="common">Winged bean</name>
    <name type="synonym">Dolichos tetragonolobus</name>
    <dbReference type="NCBI Taxonomy" id="3891"/>
    <lineage>
        <taxon>Eukaryota</taxon>
        <taxon>Viridiplantae</taxon>
        <taxon>Streptophyta</taxon>
        <taxon>Embryophyta</taxon>
        <taxon>Tracheophyta</taxon>
        <taxon>Spermatophyta</taxon>
        <taxon>Magnoliopsida</taxon>
        <taxon>eudicotyledons</taxon>
        <taxon>Gunneridae</taxon>
        <taxon>Pentapetalae</taxon>
        <taxon>rosids</taxon>
        <taxon>fabids</taxon>
        <taxon>Fabales</taxon>
        <taxon>Fabaceae</taxon>
        <taxon>Papilionoideae</taxon>
        <taxon>50 kb inversion clade</taxon>
        <taxon>NPAAA clade</taxon>
        <taxon>indigoferoid/millettioid clade</taxon>
        <taxon>Phaseoleae</taxon>
        <taxon>Psophocarpus</taxon>
    </lineage>
</organism>
<name>A0AAN9RYI1_PSOTE</name>
<dbReference type="AlphaFoldDB" id="A0AAN9RYI1"/>
<evidence type="ECO:0000313" key="1">
    <source>
        <dbReference type="EMBL" id="KAK7385748.1"/>
    </source>
</evidence>
<evidence type="ECO:0000313" key="2">
    <source>
        <dbReference type="Proteomes" id="UP001386955"/>
    </source>
</evidence>
<protein>
    <submittedName>
        <fullName evidence="1">Uncharacterized protein</fullName>
    </submittedName>
</protein>
<sequence length="81" mass="9557">MGHSYPLLLSWKRPSSCVMYGCDCGTCKIKNNTRYMPRMGFFIHACARYNRNPGVTMRGVGWVGRWVDDVYCQMWDHFLRQ</sequence>
<dbReference type="EMBL" id="JAYMYS010000008">
    <property type="protein sequence ID" value="KAK7385748.1"/>
    <property type="molecule type" value="Genomic_DNA"/>
</dbReference>